<protein>
    <submittedName>
        <fullName evidence="2">Uncharacterized protein</fullName>
    </submittedName>
</protein>
<accession>A0A2J6Q1Y5</accession>
<evidence type="ECO:0000256" key="1">
    <source>
        <dbReference type="SAM" id="Phobius"/>
    </source>
</evidence>
<proteinExistence type="predicted"/>
<sequence length="56" mass="6519">MYTNRNWIQFQVKKFDQSTLMRGGRIKDIFPRLVVLCCALYVCLHTLADVGSLQNL</sequence>
<name>A0A2J6Q1Y5_9HELO</name>
<keyword evidence="1" id="KW-0812">Transmembrane</keyword>
<dbReference type="AlphaFoldDB" id="A0A2J6Q1Y5"/>
<dbReference type="Proteomes" id="UP000235672">
    <property type="component" value="Unassembled WGS sequence"/>
</dbReference>
<dbReference type="EMBL" id="KZ613485">
    <property type="protein sequence ID" value="PMD20291.1"/>
    <property type="molecule type" value="Genomic_DNA"/>
</dbReference>
<gene>
    <name evidence="2" type="ORF">NA56DRAFT_176863</name>
</gene>
<organism evidence="2 3">
    <name type="scientific">Hyaloscypha hepaticicola</name>
    <dbReference type="NCBI Taxonomy" id="2082293"/>
    <lineage>
        <taxon>Eukaryota</taxon>
        <taxon>Fungi</taxon>
        <taxon>Dikarya</taxon>
        <taxon>Ascomycota</taxon>
        <taxon>Pezizomycotina</taxon>
        <taxon>Leotiomycetes</taxon>
        <taxon>Helotiales</taxon>
        <taxon>Hyaloscyphaceae</taxon>
        <taxon>Hyaloscypha</taxon>
    </lineage>
</organism>
<evidence type="ECO:0000313" key="3">
    <source>
        <dbReference type="Proteomes" id="UP000235672"/>
    </source>
</evidence>
<feature type="transmembrane region" description="Helical" evidence="1">
    <location>
        <begin position="29"/>
        <end position="48"/>
    </location>
</feature>
<keyword evidence="1" id="KW-1133">Transmembrane helix</keyword>
<keyword evidence="3" id="KW-1185">Reference proteome</keyword>
<reference evidence="2 3" key="1">
    <citation type="submission" date="2016-05" db="EMBL/GenBank/DDBJ databases">
        <title>A degradative enzymes factory behind the ericoid mycorrhizal symbiosis.</title>
        <authorList>
            <consortium name="DOE Joint Genome Institute"/>
            <person name="Martino E."/>
            <person name="Morin E."/>
            <person name="Grelet G."/>
            <person name="Kuo A."/>
            <person name="Kohler A."/>
            <person name="Daghino S."/>
            <person name="Barry K."/>
            <person name="Choi C."/>
            <person name="Cichocki N."/>
            <person name="Clum A."/>
            <person name="Copeland A."/>
            <person name="Hainaut M."/>
            <person name="Haridas S."/>
            <person name="Labutti K."/>
            <person name="Lindquist E."/>
            <person name="Lipzen A."/>
            <person name="Khouja H.-R."/>
            <person name="Murat C."/>
            <person name="Ohm R."/>
            <person name="Olson A."/>
            <person name="Spatafora J."/>
            <person name="Veneault-Fourrey C."/>
            <person name="Henrissat B."/>
            <person name="Grigoriev I."/>
            <person name="Martin F."/>
            <person name="Perotto S."/>
        </authorList>
    </citation>
    <scope>NUCLEOTIDE SEQUENCE [LARGE SCALE GENOMIC DNA]</scope>
    <source>
        <strain evidence="2 3">UAMH 7357</strain>
    </source>
</reference>
<keyword evidence="1" id="KW-0472">Membrane</keyword>
<evidence type="ECO:0000313" key="2">
    <source>
        <dbReference type="EMBL" id="PMD20291.1"/>
    </source>
</evidence>